<gene>
    <name evidence="6 9" type="primary">ade</name>
    <name evidence="9" type="ORF">GXY80_15860</name>
</gene>
<evidence type="ECO:0000313" key="9">
    <source>
        <dbReference type="EMBL" id="NLW36929.1"/>
    </source>
</evidence>
<comment type="catalytic activity">
    <reaction evidence="5 6">
        <text>adenine + H2O + H(+) = hypoxanthine + NH4(+)</text>
        <dbReference type="Rhea" id="RHEA:23688"/>
        <dbReference type="ChEBI" id="CHEBI:15377"/>
        <dbReference type="ChEBI" id="CHEBI:15378"/>
        <dbReference type="ChEBI" id="CHEBI:16708"/>
        <dbReference type="ChEBI" id="CHEBI:17368"/>
        <dbReference type="ChEBI" id="CHEBI:28938"/>
        <dbReference type="EC" id="3.5.4.2"/>
    </reaction>
</comment>
<evidence type="ECO:0000259" key="8">
    <source>
        <dbReference type="Pfam" id="PF13382"/>
    </source>
</evidence>
<accession>A0A971M700</accession>
<feature type="domain" description="Adenine deaminase C-terminal" evidence="8">
    <location>
        <begin position="368"/>
        <end position="532"/>
    </location>
</feature>
<dbReference type="Proteomes" id="UP000777265">
    <property type="component" value="Unassembled WGS sequence"/>
</dbReference>
<dbReference type="Gene3D" id="3.20.20.140">
    <property type="entry name" value="Metal-dependent hydrolases"/>
    <property type="match status" value="1"/>
</dbReference>
<evidence type="ECO:0000256" key="1">
    <source>
        <dbReference type="ARBA" id="ARBA00006773"/>
    </source>
</evidence>
<dbReference type="Pfam" id="PF01979">
    <property type="entry name" value="Amidohydro_1"/>
    <property type="match status" value="1"/>
</dbReference>
<dbReference type="InterPro" id="IPR026912">
    <property type="entry name" value="Adenine_deam_C"/>
</dbReference>
<dbReference type="Gene3D" id="2.30.40.10">
    <property type="entry name" value="Urease, subunit C, domain 1"/>
    <property type="match status" value="1"/>
</dbReference>
<dbReference type="InterPro" id="IPR006679">
    <property type="entry name" value="Adenine_deam"/>
</dbReference>
<comment type="caution">
    <text evidence="9">The sequence shown here is derived from an EMBL/GenBank/DDBJ whole genome shotgun (WGS) entry which is preliminary data.</text>
</comment>
<evidence type="ECO:0000256" key="4">
    <source>
        <dbReference type="ARBA" id="ARBA00023211"/>
    </source>
</evidence>
<dbReference type="GO" id="GO:0000034">
    <property type="term" value="F:adenine deaminase activity"/>
    <property type="evidence" value="ECO:0007669"/>
    <property type="project" value="UniProtKB-UniRule"/>
</dbReference>
<reference evidence="9" key="2">
    <citation type="submission" date="2020-01" db="EMBL/GenBank/DDBJ databases">
        <authorList>
            <person name="Campanaro S."/>
        </authorList>
    </citation>
    <scope>NUCLEOTIDE SEQUENCE</scope>
    <source>
        <strain evidence="9">AS06rmzACSIP_7</strain>
    </source>
</reference>
<dbReference type="Pfam" id="PF13382">
    <property type="entry name" value="Adenine_deam_C"/>
    <property type="match status" value="1"/>
</dbReference>
<sequence>MRISGNIVDVVHERIYPGTMEIRDGRILDISSDRETHSVFIIPGFVDAHVHIESSMLVPSEFARIAAIHGTVGTVSDPHEIGNVLGINGVRFMIENGRTVLFTFCFGAPSCVPSSPFETSGASLGPAEVDGLLKDHDIRYLSEVMNVPGVLNGDPEVAAKLAGAKKHRKVIDGHAPALRGRDLAMYAGAGISTDHETFTYDEGMEKLSLGMKLCIREGSAAKNLHELAQLMDKYPDLCMLCTDDMHPHDLVRGHINRLVQKAVEGGIDVMKVLRCACVNPVRHYGLPVGLLQKGDRADFLVIDDLDRFTVLETYIKGQLVAHCGTPLLPRVSVPEINAFAATKRAASDFSVKALGKTIHVIEAINGEVITNRSTVRLAAEGGCLQPDPREDILKIVVVNRYRDALPSIGFVRGFGLKRGAIASSVAHDSHNIIAVGVDDDVICRAVNLIIEHKGGIVVVDGTREEILSLPIAGIMTNKDAPDIARRYAELDVLAQSLGSELQAPFMALSFMTLPVIPRLKITDKGLFDGDRFTFIDLFSP</sequence>
<dbReference type="CDD" id="cd01295">
    <property type="entry name" value="AdeC"/>
    <property type="match status" value="1"/>
</dbReference>
<dbReference type="SUPFAM" id="SSF51338">
    <property type="entry name" value="Composite domain of metallo-dependent hydrolases"/>
    <property type="match status" value="1"/>
</dbReference>
<evidence type="ECO:0000313" key="10">
    <source>
        <dbReference type="Proteomes" id="UP000777265"/>
    </source>
</evidence>
<dbReference type="HAMAP" id="MF_01518">
    <property type="entry name" value="Adenine_deamin"/>
    <property type="match status" value="1"/>
</dbReference>
<proteinExistence type="inferred from homology"/>
<dbReference type="GO" id="GO:0006146">
    <property type="term" value="P:adenine catabolic process"/>
    <property type="evidence" value="ECO:0007669"/>
    <property type="project" value="InterPro"/>
</dbReference>
<dbReference type="NCBIfam" id="TIGR01178">
    <property type="entry name" value="ade"/>
    <property type="match status" value="1"/>
</dbReference>
<feature type="domain" description="Amidohydrolase-related" evidence="7">
    <location>
        <begin position="40"/>
        <end position="320"/>
    </location>
</feature>
<evidence type="ECO:0000256" key="2">
    <source>
        <dbReference type="ARBA" id="ARBA00012782"/>
    </source>
</evidence>
<dbReference type="EC" id="3.5.4.2" evidence="2 6"/>
<dbReference type="EMBL" id="JAAYEE010000320">
    <property type="protein sequence ID" value="NLW36929.1"/>
    <property type="molecule type" value="Genomic_DNA"/>
</dbReference>
<dbReference type="AlphaFoldDB" id="A0A971M700"/>
<dbReference type="InterPro" id="IPR032466">
    <property type="entry name" value="Metal_Hydrolase"/>
</dbReference>
<evidence type="ECO:0000259" key="7">
    <source>
        <dbReference type="Pfam" id="PF01979"/>
    </source>
</evidence>
<comment type="similarity">
    <text evidence="1 6">Belongs to the metallo-dependent hydrolases superfamily. Adenine deaminase family.</text>
</comment>
<dbReference type="PANTHER" id="PTHR11113">
    <property type="entry name" value="N-ACETYLGLUCOSAMINE-6-PHOSPHATE DEACETYLASE"/>
    <property type="match status" value="1"/>
</dbReference>
<dbReference type="InterPro" id="IPR006680">
    <property type="entry name" value="Amidohydro-rel"/>
</dbReference>
<evidence type="ECO:0000256" key="5">
    <source>
        <dbReference type="ARBA" id="ARBA00047720"/>
    </source>
</evidence>
<organism evidence="9 10">
    <name type="scientific">Syntrophorhabdus aromaticivorans</name>
    <dbReference type="NCBI Taxonomy" id="328301"/>
    <lineage>
        <taxon>Bacteria</taxon>
        <taxon>Pseudomonadati</taxon>
        <taxon>Thermodesulfobacteriota</taxon>
        <taxon>Syntrophorhabdia</taxon>
        <taxon>Syntrophorhabdales</taxon>
        <taxon>Syntrophorhabdaceae</taxon>
        <taxon>Syntrophorhabdus</taxon>
    </lineage>
</organism>
<evidence type="ECO:0000256" key="6">
    <source>
        <dbReference type="HAMAP-Rule" id="MF_01518"/>
    </source>
</evidence>
<dbReference type="InterPro" id="IPR011059">
    <property type="entry name" value="Metal-dep_hydrolase_composite"/>
</dbReference>
<name>A0A971M700_9BACT</name>
<comment type="cofactor">
    <cofactor evidence="6">
        <name>Mn(2+)</name>
        <dbReference type="ChEBI" id="CHEBI:29035"/>
    </cofactor>
</comment>
<dbReference type="PANTHER" id="PTHR11113:SF2">
    <property type="entry name" value="ADENINE DEAMINASE"/>
    <property type="match status" value="1"/>
</dbReference>
<keyword evidence="4 6" id="KW-0464">Manganese</keyword>
<dbReference type="SUPFAM" id="SSF51556">
    <property type="entry name" value="Metallo-dependent hydrolases"/>
    <property type="match status" value="1"/>
</dbReference>
<keyword evidence="3 6" id="KW-0378">Hydrolase</keyword>
<reference evidence="9" key="1">
    <citation type="journal article" date="2020" name="Biotechnol. Biofuels">
        <title>New insights from the biogas microbiome by comprehensive genome-resolved metagenomics of nearly 1600 species originating from multiple anaerobic digesters.</title>
        <authorList>
            <person name="Campanaro S."/>
            <person name="Treu L."/>
            <person name="Rodriguez-R L.M."/>
            <person name="Kovalovszki A."/>
            <person name="Ziels R.M."/>
            <person name="Maus I."/>
            <person name="Zhu X."/>
            <person name="Kougias P.G."/>
            <person name="Basile A."/>
            <person name="Luo G."/>
            <person name="Schluter A."/>
            <person name="Konstantinidis K.T."/>
            <person name="Angelidaki I."/>
        </authorList>
    </citation>
    <scope>NUCLEOTIDE SEQUENCE</scope>
    <source>
        <strain evidence="9">AS06rmzACSIP_7</strain>
    </source>
</reference>
<protein>
    <recommendedName>
        <fullName evidence="2 6">Adenine deaminase</fullName>
        <shortName evidence="6">Adenase</shortName>
        <shortName evidence="6">Adenine aminase</shortName>
        <ecNumber evidence="2 6">3.5.4.2</ecNumber>
    </recommendedName>
</protein>
<evidence type="ECO:0000256" key="3">
    <source>
        <dbReference type="ARBA" id="ARBA00022801"/>
    </source>
</evidence>